<feature type="transmembrane region" description="Helical" evidence="2">
    <location>
        <begin position="144"/>
        <end position="166"/>
    </location>
</feature>
<dbReference type="EMBL" id="QYZD01000020">
    <property type="protein sequence ID" value="RJG21866.1"/>
    <property type="molecule type" value="Genomic_DNA"/>
</dbReference>
<accession>A0A3A3GZU2</accession>
<comment type="caution">
    <text evidence="3">The sequence shown here is derived from an EMBL/GenBank/DDBJ whole genome shotgun (WGS) entry which is preliminary data.</text>
</comment>
<keyword evidence="2" id="KW-1133">Transmembrane helix</keyword>
<sequence>MKVCNRCGEPLQDHEVHTCRVHDGRTADELPASSPDRRETAAAAEQPCPVRHAQEPVQPMDPGYGSPKTSRSNIDMARVVRLMKEPQAANYMTTGADYWYGVIGAAASAIGFALFGYLFINQFAKLLFGSLPIGLGSTAPPFSYFLQLMLLHLVALAALFGSLYFVNRWKGGRKLDAKTFFVQLAAMQMPYGPIYAVAGLITLLSFYLLALSIAGLAWLVSVMMTIYESLEQAQVSRNNRFVYVLASLSGYFLLLLIMTKILF</sequence>
<dbReference type="AlphaFoldDB" id="A0A3A3GZU2"/>
<name>A0A3A3GZU2_PANTH</name>
<feature type="region of interest" description="Disordered" evidence="1">
    <location>
        <begin position="25"/>
        <end position="70"/>
    </location>
</feature>
<gene>
    <name evidence="3" type="ORF">DQX05_19810</name>
</gene>
<feature type="transmembrane region" description="Helical" evidence="2">
    <location>
        <begin position="241"/>
        <end position="262"/>
    </location>
</feature>
<keyword evidence="2" id="KW-0812">Transmembrane</keyword>
<keyword evidence="2" id="KW-0472">Membrane</keyword>
<evidence type="ECO:0000256" key="2">
    <source>
        <dbReference type="SAM" id="Phobius"/>
    </source>
</evidence>
<feature type="transmembrane region" description="Helical" evidence="2">
    <location>
        <begin position="194"/>
        <end position="221"/>
    </location>
</feature>
<evidence type="ECO:0000313" key="3">
    <source>
        <dbReference type="EMBL" id="RJG21866.1"/>
    </source>
</evidence>
<evidence type="ECO:0000256" key="1">
    <source>
        <dbReference type="SAM" id="MobiDB-lite"/>
    </source>
</evidence>
<reference evidence="3 4" key="1">
    <citation type="submission" date="2018-09" db="EMBL/GenBank/DDBJ databases">
        <title>Paenibacillus SK2017-BO5.</title>
        <authorList>
            <person name="Piskunova J.V."/>
            <person name="Dubiley S.A."/>
            <person name="Severinov K.V."/>
        </authorList>
    </citation>
    <scope>NUCLEOTIDE SEQUENCE [LARGE SCALE GENOMIC DNA]</scope>
    <source>
        <strain evidence="3 4">BO5</strain>
    </source>
</reference>
<dbReference type="Proteomes" id="UP000266177">
    <property type="component" value="Unassembled WGS sequence"/>
</dbReference>
<evidence type="ECO:0008006" key="5">
    <source>
        <dbReference type="Google" id="ProtNLM"/>
    </source>
</evidence>
<organism evidence="3 4">
    <name type="scientific">Paenibacillus thiaminolyticus</name>
    <name type="common">Bacillus thiaminolyticus</name>
    <dbReference type="NCBI Taxonomy" id="49283"/>
    <lineage>
        <taxon>Bacteria</taxon>
        <taxon>Bacillati</taxon>
        <taxon>Bacillota</taxon>
        <taxon>Bacilli</taxon>
        <taxon>Bacillales</taxon>
        <taxon>Paenibacillaceae</taxon>
        <taxon>Paenibacillus</taxon>
    </lineage>
</organism>
<dbReference type="RefSeq" id="WP_119795222.1">
    <property type="nucleotide sequence ID" value="NZ_QYZD01000020.1"/>
</dbReference>
<feature type="transmembrane region" description="Helical" evidence="2">
    <location>
        <begin position="98"/>
        <end position="124"/>
    </location>
</feature>
<dbReference type="OrthoDB" id="2565069at2"/>
<protein>
    <recommendedName>
        <fullName evidence="5">Yip1 domain-containing protein</fullName>
    </recommendedName>
</protein>
<proteinExistence type="predicted"/>
<evidence type="ECO:0000313" key="4">
    <source>
        <dbReference type="Proteomes" id="UP000266177"/>
    </source>
</evidence>